<keyword evidence="1" id="KW-0472">Membrane</keyword>
<feature type="transmembrane region" description="Helical" evidence="1">
    <location>
        <begin position="57"/>
        <end position="75"/>
    </location>
</feature>
<dbReference type="STRING" id="748449.Halha_1598"/>
<dbReference type="InterPro" id="IPR011672">
    <property type="entry name" value="DUF1614"/>
</dbReference>
<dbReference type="RefSeq" id="WP_015327253.1">
    <property type="nucleotide sequence ID" value="NC_019978.1"/>
</dbReference>
<feature type="transmembrane region" description="Helical" evidence="1">
    <location>
        <begin position="33"/>
        <end position="51"/>
    </location>
</feature>
<reference evidence="3" key="1">
    <citation type="submission" date="2012-02" db="EMBL/GenBank/DDBJ databases">
        <title>The complete genome of Halobacteroides halobius DSM 5150.</title>
        <authorList>
            <person name="Lucas S."/>
            <person name="Copeland A."/>
            <person name="Lapidus A."/>
            <person name="Glavina del Rio T."/>
            <person name="Dalin E."/>
            <person name="Tice H."/>
            <person name="Bruce D."/>
            <person name="Goodwin L."/>
            <person name="Pitluck S."/>
            <person name="Peters L."/>
            <person name="Mikhailova N."/>
            <person name="Gu W."/>
            <person name="Kyrpides N."/>
            <person name="Mavromatis K."/>
            <person name="Ivanova N."/>
            <person name="Brettin T."/>
            <person name="Detter J.C."/>
            <person name="Han C."/>
            <person name="Larimer F."/>
            <person name="Land M."/>
            <person name="Hauser L."/>
            <person name="Markowitz V."/>
            <person name="Cheng J.-F."/>
            <person name="Hugenholtz P."/>
            <person name="Woyke T."/>
            <person name="Wu D."/>
            <person name="Tindall B."/>
            <person name="Pomrenke H."/>
            <person name="Brambilla E."/>
            <person name="Klenk H.-P."/>
            <person name="Eisen J.A."/>
        </authorList>
    </citation>
    <scope>NUCLEOTIDE SEQUENCE [LARGE SCALE GENOMIC DNA]</scope>
    <source>
        <strain evidence="3">ATCC 35273 / DSM 5150 / MD-1</strain>
    </source>
</reference>
<dbReference type="HOGENOM" id="CLU_1165382_0_0_9"/>
<gene>
    <name evidence="2" type="ordered locus">Halha_1598</name>
</gene>
<feature type="transmembrane region" description="Helical" evidence="1">
    <location>
        <begin position="163"/>
        <end position="187"/>
    </location>
</feature>
<dbReference type="Pfam" id="PF07758">
    <property type="entry name" value="DUF1614"/>
    <property type="match status" value="1"/>
</dbReference>
<feature type="transmembrane region" description="Helical" evidence="1">
    <location>
        <begin position="87"/>
        <end position="104"/>
    </location>
</feature>
<sequence length="202" mass="21804">MPMGVIILVGLELFIYLFISEKAIKQIGLNKKELLFGLTAMLIGSFINFPISNTPEVEINVGGAVVPIILAVFILSKIKTAKLFKSFVAILITGLTIFFLTKLYQFEEGYTVIDSNYLFPIVAAIVAYLTGRSRKVAFVAGGLGFLVYDVLVLLQVINAGVPTNITIGGAGILDSIVISGSLAILLVELIGETKEDLDLFNE</sequence>
<proteinExistence type="predicted"/>
<dbReference type="OrthoDB" id="1679952at2"/>
<keyword evidence="3" id="KW-1185">Reference proteome</keyword>
<evidence type="ECO:0000313" key="3">
    <source>
        <dbReference type="Proteomes" id="UP000010880"/>
    </source>
</evidence>
<accession>L0K940</accession>
<feature type="transmembrane region" description="Helical" evidence="1">
    <location>
        <begin position="6"/>
        <end position="24"/>
    </location>
</feature>
<feature type="transmembrane region" description="Helical" evidence="1">
    <location>
        <begin position="136"/>
        <end position="157"/>
    </location>
</feature>
<feature type="transmembrane region" description="Helical" evidence="1">
    <location>
        <begin position="110"/>
        <end position="129"/>
    </location>
</feature>
<dbReference type="KEGG" id="hhl:Halha_1598"/>
<dbReference type="EMBL" id="CP003359">
    <property type="protein sequence ID" value="AGB41536.1"/>
    <property type="molecule type" value="Genomic_DNA"/>
</dbReference>
<protein>
    <submittedName>
        <fullName evidence="2">Putative membrane protein</fullName>
    </submittedName>
</protein>
<organism evidence="2 3">
    <name type="scientific">Halobacteroides halobius (strain ATCC 35273 / DSM 5150 / MD-1)</name>
    <dbReference type="NCBI Taxonomy" id="748449"/>
    <lineage>
        <taxon>Bacteria</taxon>
        <taxon>Bacillati</taxon>
        <taxon>Bacillota</taxon>
        <taxon>Clostridia</taxon>
        <taxon>Halanaerobiales</taxon>
        <taxon>Halobacteroidaceae</taxon>
        <taxon>Halobacteroides</taxon>
    </lineage>
</organism>
<dbReference type="AlphaFoldDB" id="L0K940"/>
<dbReference type="eggNOG" id="COG4089">
    <property type="taxonomic scope" value="Bacteria"/>
</dbReference>
<evidence type="ECO:0000256" key="1">
    <source>
        <dbReference type="SAM" id="Phobius"/>
    </source>
</evidence>
<keyword evidence="1" id="KW-1133">Transmembrane helix</keyword>
<evidence type="ECO:0000313" key="2">
    <source>
        <dbReference type="EMBL" id="AGB41536.1"/>
    </source>
</evidence>
<keyword evidence="1" id="KW-0812">Transmembrane</keyword>
<dbReference type="Proteomes" id="UP000010880">
    <property type="component" value="Chromosome"/>
</dbReference>
<name>L0K940_HALHC</name>